<name>A0A6A4H9I8_9AGAR</name>
<dbReference type="EMBL" id="ML769563">
    <property type="protein sequence ID" value="KAE9393835.1"/>
    <property type="molecule type" value="Genomic_DNA"/>
</dbReference>
<evidence type="ECO:0000313" key="2">
    <source>
        <dbReference type="Proteomes" id="UP000799118"/>
    </source>
</evidence>
<evidence type="ECO:0000313" key="1">
    <source>
        <dbReference type="EMBL" id="KAE9393835.1"/>
    </source>
</evidence>
<keyword evidence="2" id="KW-1185">Reference proteome</keyword>
<dbReference type="Proteomes" id="UP000799118">
    <property type="component" value="Unassembled WGS sequence"/>
</dbReference>
<dbReference type="AlphaFoldDB" id="A0A6A4H9I8"/>
<accession>A0A6A4H9I8</accession>
<proteinExistence type="predicted"/>
<reference evidence="1" key="1">
    <citation type="journal article" date="2019" name="Environ. Microbiol.">
        <title>Fungal ecological strategies reflected in gene transcription - a case study of two litter decomposers.</title>
        <authorList>
            <person name="Barbi F."/>
            <person name="Kohler A."/>
            <person name="Barry K."/>
            <person name="Baskaran P."/>
            <person name="Daum C."/>
            <person name="Fauchery L."/>
            <person name="Ihrmark K."/>
            <person name="Kuo A."/>
            <person name="LaButti K."/>
            <person name="Lipzen A."/>
            <person name="Morin E."/>
            <person name="Grigoriev I.V."/>
            <person name="Henrissat B."/>
            <person name="Lindahl B."/>
            <person name="Martin F."/>
        </authorList>
    </citation>
    <scope>NUCLEOTIDE SEQUENCE</scope>
    <source>
        <strain evidence="1">JB14</strain>
    </source>
</reference>
<gene>
    <name evidence="1" type="ORF">BT96DRAFT_999110</name>
</gene>
<organism evidence="1 2">
    <name type="scientific">Gymnopus androsaceus JB14</name>
    <dbReference type="NCBI Taxonomy" id="1447944"/>
    <lineage>
        <taxon>Eukaryota</taxon>
        <taxon>Fungi</taxon>
        <taxon>Dikarya</taxon>
        <taxon>Basidiomycota</taxon>
        <taxon>Agaricomycotina</taxon>
        <taxon>Agaricomycetes</taxon>
        <taxon>Agaricomycetidae</taxon>
        <taxon>Agaricales</taxon>
        <taxon>Marasmiineae</taxon>
        <taxon>Omphalotaceae</taxon>
        <taxon>Gymnopus</taxon>
    </lineage>
</organism>
<protein>
    <submittedName>
        <fullName evidence="1">Uncharacterized protein</fullName>
    </submittedName>
</protein>
<sequence>MSSLFQPTGIDVTKNFRAFGKLKREVEKMQHTFNSLHSGSCSSLGYIFAGSAYSYSHSYTTSYSTRPFPSYHVIFNATETRAHYDEGTITSIQHSYYWQVIGVFFAPSPPRRSSRIPLRSISSNKSTPPEDTIVFSLHLHLVIQHLLLDNAFPPLLQFRCPMR</sequence>